<dbReference type="InterPro" id="IPR001633">
    <property type="entry name" value="EAL_dom"/>
</dbReference>
<dbReference type="SMART" id="SM00052">
    <property type="entry name" value="EAL"/>
    <property type="match status" value="1"/>
</dbReference>
<dbReference type="InterPro" id="IPR000644">
    <property type="entry name" value="CBS_dom"/>
</dbReference>
<dbReference type="SMART" id="SM00267">
    <property type="entry name" value="GGDEF"/>
    <property type="match status" value="1"/>
</dbReference>
<dbReference type="InterPro" id="IPR029787">
    <property type="entry name" value="Nucleotide_cyclase"/>
</dbReference>
<evidence type="ECO:0000313" key="6">
    <source>
        <dbReference type="EMBL" id="QEL65214.1"/>
    </source>
</evidence>
<dbReference type="Gene3D" id="3.10.580.10">
    <property type="entry name" value="CBS-domain"/>
    <property type="match status" value="1"/>
</dbReference>
<dbReference type="InterPro" id="IPR043128">
    <property type="entry name" value="Rev_trsase/Diguanyl_cyclase"/>
</dbReference>
<dbReference type="RefSeq" id="WP_149425524.1">
    <property type="nucleotide sequence ID" value="NZ_CP022579.1"/>
</dbReference>
<dbReference type="AlphaFoldDB" id="A0A5C1E978"/>
<dbReference type="CDD" id="cd01949">
    <property type="entry name" value="GGDEF"/>
    <property type="match status" value="1"/>
</dbReference>
<dbReference type="InterPro" id="IPR050706">
    <property type="entry name" value="Cyclic-di-GMP_PDE-like"/>
</dbReference>
<dbReference type="PANTHER" id="PTHR33121">
    <property type="entry name" value="CYCLIC DI-GMP PHOSPHODIESTERASE PDEF"/>
    <property type="match status" value="1"/>
</dbReference>
<feature type="compositionally biased region" description="Acidic residues" evidence="2">
    <location>
        <begin position="624"/>
        <end position="633"/>
    </location>
</feature>
<dbReference type="PANTHER" id="PTHR33121:SF76">
    <property type="entry name" value="SIGNALING PROTEIN"/>
    <property type="match status" value="1"/>
</dbReference>
<dbReference type="InterPro" id="IPR035919">
    <property type="entry name" value="EAL_sf"/>
</dbReference>
<dbReference type="SUPFAM" id="SSF54631">
    <property type="entry name" value="CBS-domain pair"/>
    <property type="match status" value="1"/>
</dbReference>
<dbReference type="Gene3D" id="3.20.20.450">
    <property type="entry name" value="EAL domain"/>
    <property type="match status" value="1"/>
</dbReference>
<evidence type="ECO:0000259" key="5">
    <source>
        <dbReference type="PROSITE" id="PS51371"/>
    </source>
</evidence>
<protein>
    <recommendedName>
        <fullName evidence="8">Diguanylate cyclase/phosphodiesterase</fullName>
    </recommendedName>
</protein>
<dbReference type="PROSITE" id="PS50883">
    <property type="entry name" value="EAL"/>
    <property type="match status" value="1"/>
</dbReference>
<feature type="domain" description="EAL" evidence="3">
    <location>
        <begin position="24"/>
        <end position="274"/>
    </location>
</feature>
<dbReference type="InterPro" id="IPR046342">
    <property type="entry name" value="CBS_dom_sf"/>
</dbReference>
<dbReference type="Pfam" id="PF00571">
    <property type="entry name" value="CBS"/>
    <property type="match status" value="1"/>
</dbReference>
<feature type="domain" description="CBS" evidence="5">
    <location>
        <begin position="299"/>
        <end position="358"/>
    </location>
</feature>
<organism evidence="6 7">
    <name type="scientific">Oryzomicrobium terrae</name>
    <dbReference type="NCBI Taxonomy" id="1735038"/>
    <lineage>
        <taxon>Bacteria</taxon>
        <taxon>Pseudomonadati</taxon>
        <taxon>Pseudomonadota</taxon>
        <taxon>Betaproteobacteria</taxon>
        <taxon>Rhodocyclales</taxon>
        <taxon>Rhodocyclaceae</taxon>
        <taxon>Oryzomicrobium</taxon>
    </lineage>
</organism>
<dbReference type="Pfam" id="PF00990">
    <property type="entry name" value="GGDEF"/>
    <property type="match status" value="1"/>
</dbReference>
<evidence type="ECO:0000256" key="2">
    <source>
        <dbReference type="SAM" id="MobiDB-lite"/>
    </source>
</evidence>
<evidence type="ECO:0000256" key="1">
    <source>
        <dbReference type="PROSITE-ProRule" id="PRU00703"/>
    </source>
</evidence>
<dbReference type="NCBIfam" id="TIGR00254">
    <property type="entry name" value="GGDEF"/>
    <property type="match status" value="1"/>
</dbReference>
<gene>
    <name evidence="6" type="ORF">OTERR_17380</name>
</gene>
<dbReference type="SUPFAM" id="SSF55073">
    <property type="entry name" value="Nucleotide cyclase"/>
    <property type="match status" value="1"/>
</dbReference>
<dbReference type="KEGG" id="otr:OTERR_17380"/>
<dbReference type="InterPro" id="IPR000160">
    <property type="entry name" value="GGDEF_dom"/>
</dbReference>
<name>A0A5C1E978_9RHOO</name>
<dbReference type="CDD" id="cd01948">
    <property type="entry name" value="EAL"/>
    <property type="match status" value="1"/>
</dbReference>
<dbReference type="Gene3D" id="3.30.70.270">
    <property type="match status" value="1"/>
</dbReference>
<dbReference type="SUPFAM" id="SSF141868">
    <property type="entry name" value="EAL domain-like"/>
    <property type="match status" value="1"/>
</dbReference>
<accession>A0A5C1E978</accession>
<feature type="domain" description="GGDEF" evidence="4">
    <location>
        <begin position="460"/>
        <end position="612"/>
    </location>
</feature>
<feature type="region of interest" description="Disordered" evidence="2">
    <location>
        <begin position="593"/>
        <end position="633"/>
    </location>
</feature>
<evidence type="ECO:0008006" key="8">
    <source>
        <dbReference type="Google" id="ProtNLM"/>
    </source>
</evidence>
<evidence type="ECO:0000259" key="3">
    <source>
        <dbReference type="PROSITE" id="PS50883"/>
    </source>
</evidence>
<proteinExistence type="predicted"/>
<sequence>MSHSHPPHLALIACSDVDVAEPATSALNEALTGILKQQQLRAVFQPILDLRGRAYLGFEGLIRGPEGSLLESPAQLFAAAQEADQLLELERACRETIFKAFATLQLPGRLFVNSSPTALRDPSFRNGATMDLLRGLGLTPSRIVIEVTENQQIDDFPALRDALLHYRGLGYRIAIDDLGEGFSNLRMWSELRPEFVKIDRHFVHGIADDPLKFQLVRSMHDIAETSGAFIIAEGIEREADFTTIRDLGIACGQGYFIARPAATPPTQPEKAALSALSAGQIMVFPNASAGSGMATARNLLQYIAPISPLAPNDKVYERFEADPEIQVLPVVDDGGTPVGLINRHNLIDRFARPFRRELYGKKPCTMFMDPAPLVVDHQLPVQEVSRMVSRASSHYLQDGFVITENGRYAGVGSGQALMALITELQISAARYANPLTQLPGNVPLNEHTDRLLESLSAGGASFATCYFDIDNFKPFNDAYGYRRGDDVIQLLGRLLVGVADNRRDFVGHVGGDDFVILFQSDDWEERCAKALRYFDEQILTLVEPEDLQRGGFAGEDRKGRPVFNPLPSLSIGAVRVLPGQFHTHHEISAVCASAKKQAKKQPGSSLFIERRRPMQQPSPQEGVSSDDEVLSAV</sequence>
<dbReference type="PROSITE" id="PS50887">
    <property type="entry name" value="GGDEF"/>
    <property type="match status" value="1"/>
</dbReference>
<keyword evidence="7" id="KW-1185">Reference proteome</keyword>
<dbReference type="CDD" id="cd04598">
    <property type="entry name" value="CBS_pair_GGDEF_EAL"/>
    <property type="match status" value="1"/>
</dbReference>
<reference evidence="6 7" key="1">
    <citation type="submission" date="2017-07" db="EMBL/GenBank/DDBJ databases">
        <title>Complete genome sequence of Oryzomicrobium terrae TPP412.</title>
        <authorList>
            <person name="Chiu L.-W."/>
            <person name="Lo K.-J."/>
            <person name="Tsai Y.-M."/>
            <person name="Lin S.-S."/>
            <person name="Kuo C.-H."/>
            <person name="Liu C.-T."/>
        </authorList>
    </citation>
    <scope>NUCLEOTIDE SEQUENCE [LARGE SCALE GENOMIC DNA]</scope>
    <source>
        <strain evidence="6 7">TPP412</strain>
    </source>
</reference>
<keyword evidence="1" id="KW-0129">CBS domain</keyword>
<evidence type="ECO:0000313" key="7">
    <source>
        <dbReference type="Proteomes" id="UP000323671"/>
    </source>
</evidence>
<dbReference type="EMBL" id="CP022579">
    <property type="protein sequence ID" value="QEL65214.1"/>
    <property type="molecule type" value="Genomic_DNA"/>
</dbReference>
<dbReference type="Proteomes" id="UP000323671">
    <property type="component" value="Chromosome"/>
</dbReference>
<evidence type="ECO:0000259" key="4">
    <source>
        <dbReference type="PROSITE" id="PS50887"/>
    </source>
</evidence>
<dbReference type="Pfam" id="PF00563">
    <property type="entry name" value="EAL"/>
    <property type="match status" value="1"/>
</dbReference>
<dbReference type="GO" id="GO:0071111">
    <property type="term" value="F:cyclic-guanylate-specific phosphodiesterase activity"/>
    <property type="evidence" value="ECO:0007669"/>
    <property type="project" value="InterPro"/>
</dbReference>
<dbReference type="PROSITE" id="PS51371">
    <property type="entry name" value="CBS"/>
    <property type="match status" value="1"/>
</dbReference>